<keyword evidence="1" id="KW-0472">Membrane</keyword>
<keyword evidence="1" id="KW-1133">Transmembrane helix</keyword>
<accession>A0ABV8VXA6</accession>
<dbReference type="RefSeq" id="WP_390199267.1">
    <property type="nucleotide sequence ID" value="NZ_JBHSDV010000003.1"/>
</dbReference>
<comment type="caution">
    <text evidence="2">The sequence shown here is derived from an EMBL/GenBank/DDBJ whole genome shotgun (WGS) entry which is preliminary data.</text>
</comment>
<keyword evidence="3" id="KW-1185">Reference proteome</keyword>
<reference evidence="3" key="1">
    <citation type="journal article" date="2019" name="Int. J. Syst. Evol. Microbiol.">
        <title>The Global Catalogue of Microorganisms (GCM) 10K type strain sequencing project: providing services to taxonomists for standard genome sequencing and annotation.</title>
        <authorList>
            <consortium name="The Broad Institute Genomics Platform"/>
            <consortium name="The Broad Institute Genome Sequencing Center for Infectious Disease"/>
            <person name="Wu L."/>
            <person name="Ma J."/>
        </authorList>
    </citation>
    <scope>NUCLEOTIDE SEQUENCE [LARGE SCALE GENOMIC DNA]</scope>
    <source>
        <strain evidence="3">KACC 14058</strain>
    </source>
</reference>
<evidence type="ECO:0008006" key="4">
    <source>
        <dbReference type="Google" id="ProtNLM"/>
    </source>
</evidence>
<dbReference type="EMBL" id="JBHSDV010000003">
    <property type="protein sequence ID" value="MFC4388324.1"/>
    <property type="molecule type" value="Genomic_DNA"/>
</dbReference>
<evidence type="ECO:0000313" key="2">
    <source>
        <dbReference type="EMBL" id="MFC4388324.1"/>
    </source>
</evidence>
<gene>
    <name evidence="2" type="ORF">ACFOZ1_10975</name>
</gene>
<organism evidence="2 3">
    <name type="scientific">Gracilibacillus marinus</name>
    <dbReference type="NCBI Taxonomy" id="630535"/>
    <lineage>
        <taxon>Bacteria</taxon>
        <taxon>Bacillati</taxon>
        <taxon>Bacillota</taxon>
        <taxon>Bacilli</taxon>
        <taxon>Bacillales</taxon>
        <taxon>Bacillaceae</taxon>
        <taxon>Gracilibacillus</taxon>
    </lineage>
</organism>
<keyword evidence="1" id="KW-0812">Transmembrane</keyword>
<feature type="transmembrane region" description="Helical" evidence="1">
    <location>
        <begin position="27"/>
        <end position="47"/>
    </location>
</feature>
<dbReference type="Proteomes" id="UP001595880">
    <property type="component" value="Unassembled WGS sequence"/>
</dbReference>
<evidence type="ECO:0000313" key="3">
    <source>
        <dbReference type="Proteomes" id="UP001595880"/>
    </source>
</evidence>
<protein>
    <recommendedName>
        <fullName evidence="4">Methyl-accepting chemotaxis protein</fullName>
    </recommendedName>
</protein>
<sequence>MHKFGSFLFNRDSFFTQLIKKSIRSKLMVLFLLLSLIPAVITSWILIAKTASGLNTAVLTNQEQANTIIMNQIPDSVNLPAIS</sequence>
<proteinExistence type="predicted"/>
<evidence type="ECO:0000256" key="1">
    <source>
        <dbReference type="SAM" id="Phobius"/>
    </source>
</evidence>
<name>A0ABV8VXA6_9BACI</name>